<organism evidence="2 3">
    <name type="scientific">Dactylonectria macrodidyma</name>
    <dbReference type="NCBI Taxonomy" id="307937"/>
    <lineage>
        <taxon>Eukaryota</taxon>
        <taxon>Fungi</taxon>
        <taxon>Dikarya</taxon>
        <taxon>Ascomycota</taxon>
        <taxon>Pezizomycotina</taxon>
        <taxon>Sordariomycetes</taxon>
        <taxon>Hypocreomycetidae</taxon>
        <taxon>Hypocreales</taxon>
        <taxon>Nectriaceae</taxon>
        <taxon>Dactylonectria</taxon>
    </lineage>
</organism>
<protein>
    <submittedName>
        <fullName evidence="2">Uncharacterized protein</fullName>
    </submittedName>
</protein>
<comment type="caution">
    <text evidence="2">The sequence shown here is derived from an EMBL/GenBank/DDBJ whole genome shotgun (WGS) entry which is preliminary data.</text>
</comment>
<evidence type="ECO:0000313" key="3">
    <source>
        <dbReference type="Proteomes" id="UP000738349"/>
    </source>
</evidence>
<accession>A0A9P9DDC6</accession>
<reference evidence="2" key="1">
    <citation type="journal article" date="2021" name="Nat. Commun.">
        <title>Genetic determinants of endophytism in the Arabidopsis root mycobiome.</title>
        <authorList>
            <person name="Mesny F."/>
            <person name="Miyauchi S."/>
            <person name="Thiergart T."/>
            <person name="Pickel B."/>
            <person name="Atanasova L."/>
            <person name="Karlsson M."/>
            <person name="Huettel B."/>
            <person name="Barry K.W."/>
            <person name="Haridas S."/>
            <person name="Chen C."/>
            <person name="Bauer D."/>
            <person name="Andreopoulos W."/>
            <person name="Pangilinan J."/>
            <person name="LaButti K."/>
            <person name="Riley R."/>
            <person name="Lipzen A."/>
            <person name="Clum A."/>
            <person name="Drula E."/>
            <person name="Henrissat B."/>
            <person name="Kohler A."/>
            <person name="Grigoriev I.V."/>
            <person name="Martin F.M."/>
            <person name="Hacquard S."/>
        </authorList>
    </citation>
    <scope>NUCLEOTIDE SEQUENCE</scope>
    <source>
        <strain evidence="2">MPI-CAGE-AT-0147</strain>
    </source>
</reference>
<evidence type="ECO:0000313" key="2">
    <source>
        <dbReference type="EMBL" id="KAH7117310.1"/>
    </source>
</evidence>
<evidence type="ECO:0000256" key="1">
    <source>
        <dbReference type="SAM" id="MobiDB-lite"/>
    </source>
</evidence>
<proteinExistence type="predicted"/>
<dbReference type="OrthoDB" id="5153647at2759"/>
<dbReference type="Proteomes" id="UP000738349">
    <property type="component" value="Unassembled WGS sequence"/>
</dbReference>
<feature type="region of interest" description="Disordered" evidence="1">
    <location>
        <begin position="1"/>
        <end position="25"/>
    </location>
</feature>
<keyword evidence="3" id="KW-1185">Reference proteome</keyword>
<sequence length="247" mass="27347">MMLIAAPLPPPARQSGGGSASIGTRPLSLPSPPASIFLSPGHLLRHPHLNSASTSSGNDATPSFKPKCFCYGHATAKRNLLFDDLILLHVVNPFRREEPPFIVDVAQYDGNYRGLADDLKCWEIRDPKQEPFNSILQAVCLEMSRCRTIPRSTLVLIDIFLRGETLESSAAYIMLSGATKRHRKTTMGHLRRSSLLQDYPGLKLDHWDWPPQAPNITTTGKKGKAPDKNLLYTCPKFDMPCPTTLSD</sequence>
<dbReference type="AlphaFoldDB" id="A0A9P9DDC6"/>
<name>A0A9P9DDC6_9HYPO</name>
<gene>
    <name evidence="2" type="ORF">EDB81DRAFT_915950</name>
</gene>
<dbReference type="EMBL" id="JAGMUV010000028">
    <property type="protein sequence ID" value="KAH7117310.1"/>
    <property type="molecule type" value="Genomic_DNA"/>
</dbReference>